<name>A0ABT6NAQ7_9FIRM</name>
<protein>
    <submittedName>
        <fullName evidence="2">Uncharacterized protein</fullName>
    </submittedName>
</protein>
<keyword evidence="3" id="KW-1185">Reference proteome</keyword>
<evidence type="ECO:0000313" key="3">
    <source>
        <dbReference type="Proteomes" id="UP001158045"/>
    </source>
</evidence>
<evidence type="ECO:0000256" key="1">
    <source>
        <dbReference type="SAM" id="MobiDB-lite"/>
    </source>
</evidence>
<dbReference type="Proteomes" id="UP001158045">
    <property type="component" value="Unassembled WGS sequence"/>
</dbReference>
<evidence type="ECO:0000313" key="2">
    <source>
        <dbReference type="EMBL" id="MDH8677485.1"/>
    </source>
</evidence>
<feature type="region of interest" description="Disordered" evidence="1">
    <location>
        <begin position="1"/>
        <end position="24"/>
    </location>
</feature>
<comment type="caution">
    <text evidence="2">The sequence shown here is derived from an EMBL/GenBank/DDBJ whole genome shotgun (WGS) entry which is preliminary data.</text>
</comment>
<feature type="compositionally biased region" description="Basic and acidic residues" evidence="1">
    <location>
        <begin position="13"/>
        <end position="24"/>
    </location>
</feature>
<accession>A0ABT6NAQ7</accession>
<feature type="compositionally biased region" description="Polar residues" evidence="1">
    <location>
        <begin position="1"/>
        <end position="12"/>
    </location>
</feature>
<proteinExistence type="predicted"/>
<organism evidence="2 3">
    <name type="scientific">Fusibacter bizertensis</name>
    <dbReference type="NCBI Taxonomy" id="1488331"/>
    <lineage>
        <taxon>Bacteria</taxon>
        <taxon>Bacillati</taxon>
        <taxon>Bacillota</taxon>
        <taxon>Clostridia</taxon>
        <taxon>Eubacteriales</taxon>
        <taxon>Eubacteriales Family XII. Incertae Sedis</taxon>
        <taxon>Fusibacter</taxon>
    </lineage>
</organism>
<reference evidence="2 3" key="1">
    <citation type="submission" date="2023-04" db="EMBL/GenBank/DDBJ databases">
        <title>Fusibacter bizertensis strain WBS, isolated from littoral bottom sediments of the Arctic seas - biochemical and genomic analysis.</title>
        <authorList>
            <person name="Brioukhanov A.L."/>
        </authorList>
    </citation>
    <scope>NUCLEOTIDE SEQUENCE [LARGE SCALE GENOMIC DNA]</scope>
    <source>
        <strain evidence="2 3">WBS</strain>
    </source>
</reference>
<dbReference type="EMBL" id="JARYZI010000002">
    <property type="protein sequence ID" value="MDH8677485.1"/>
    <property type="molecule type" value="Genomic_DNA"/>
</dbReference>
<gene>
    <name evidence="2" type="ORF">QE109_04965</name>
</gene>
<sequence>MKMENQTTNVENVKNDLLPKGEDHVKGNFVKTNFQKNQEKAPFQGYNFFGSKPKWD</sequence>
<dbReference type="RefSeq" id="WP_281093299.1">
    <property type="nucleotide sequence ID" value="NZ_JARYZI010000002.1"/>
</dbReference>